<dbReference type="PRINTS" id="PR00081">
    <property type="entry name" value="GDHRDH"/>
</dbReference>
<dbReference type="InterPro" id="IPR050259">
    <property type="entry name" value="SDR"/>
</dbReference>
<proteinExistence type="inferred from homology"/>
<dbReference type="InterPro" id="IPR002347">
    <property type="entry name" value="SDR_fam"/>
</dbReference>
<sequence>MELGLTGKSVFVAAASKGLGKASALEFAREGAKVTIASRNLDQLSQARDEIWAATGQEVTMVQMDVFHPEDIQRAIQTAVSAYGGIDVLVANAGGPPSGQFTDMADADWVRGFELSLLSTIRFIREALPYLRTSGGRIVNLTSTSIKQPIQGLILSNVFRAGVQALTKSLAAELAPDGILINTVAPGRIGTERITELDTVRAASLGVTLEDIQQAATAQIPLGRTGTPEEFARMVVFYGSFANTYVTGQSLLVDGGMVRAI</sequence>
<dbReference type="Proteomes" id="UP000190188">
    <property type="component" value="Unassembled WGS sequence"/>
</dbReference>
<dbReference type="SUPFAM" id="SSF51735">
    <property type="entry name" value="NAD(P)-binding Rossmann-fold domains"/>
    <property type="match status" value="1"/>
</dbReference>
<dbReference type="PANTHER" id="PTHR42879:SF6">
    <property type="entry name" value="NADPH-DEPENDENT REDUCTASE BACG"/>
    <property type="match status" value="1"/>
</dbReference>
<accession>A0A1T2X8J3</accession>
<evidence type="ECO:0000256" key="1">
    <source>
        <dbReference type="ARBA" id="ARBA00006484"/>
    </source>
</evidence>
<dbReference type="FunFam" id="3.40.50.720:FF:000084">
    <property type="entry name" value="Short-chain dehydrogenase reductase"/>
    <property type="match status" value="1"/>
</dbReference>
<keyword evidence="4" id="KW-1185">Reference proteome</keyword>
<dbReference type="GO" id="GO:0016491">
    <property type="term" value="F:oxidoreductase activity"/>
    <property type="evidence" value="ECO:0007669"/>
    <property type="project" value="UniProtKB-KW"/>
</dbReference>
<dbReference type="EMBL" id="MSZX01000007">
    <property type="protein sequence ID" value="OPA76201.1"/>
    <property type="molecule type" value="Genomic_DNA"/>
</dbReference>
<organism evidence="3 4">
    <name type="scientific">Paenibacillus selenitireducens</name>
    <dbReference type="NCBI Taxonomy" id="1324314"/>
    <lineage>
        <taxon>Bacteria</taxon>
        <taxon>Bacillati</taxon>
        <taxon>Bacillota</taxon>
        <taxon>Bacilli</taxon>
        <taxon>Bacillales</taxon>
        <taxon>Paenibacillaceae</taxon>
        <taxon>Paenibacillus</taxon>
    </lineage>
</organism>
<protein>
    <submittedName>
        <fullName evidence="3">3-oxoacyl-ACP reductase</fullName>
    </submittedName>
</protein>
<dbReference type="Pfam" id="PF13561">
    <property type="entry name" value="adh_short_C2"/>
    <property type="match status" value="1"/>
</dbReference>
<name>A0A1T2X8J3_9BACL</name>
<dbReference type="Gene3D" id="3.40.50.720">
    <property type="entry name" value="NAD(P)-binding Rossmann-like Domain"/>
    <property type="match status" value="1"/>
</dbReference>
<dbReference type="RefSeq" id="WP_078500420.1">
    <property type="nucleotide sequence ID" value="NZ_MSZX01000007.1"/>
</dbReference>
<reference evidence="3 4" key="1">
    <citation type="submission" date="2017-01" db="EMBL/GenBank/DDBJ databases">
        <title>Genome analysis of Paenibacillus selenitrireducens ES3-24.</title>
        <authorList>
            <person name="Xu D."/>
            <person name="Yao R."/>
            <person name="Zheng S."/>
        </authorList>
    </citation>
    <scope>NUCLEOTIDE SEQUENCE [LARGE SCALE GENOMIC DNA]</scope>
    <source>
        <strain evidence="3 4">ES3-24</strain>
    </source>
</reference>
<dbReference type="STRING" id="1324314.BVG16_18510"/>
<comment type="similarity">
    <text evidence="1">Belongs to the short-chain dehydrogenases/reductases (SDR) family.</text>
</comment>
<dbReference type="OrthoDB" id="9803333at2"/>
<dbReference type="GO" id="GO:0008206">
    <property type="term" value="P:bile acid metabolic process"/>
    <property type="evidence" value="ECO:0007669"/>
    <property type="project" value="UniProtKB-ARBA"/>
</dbReference>
<dbReference type="CDD" id="cd05344">
    <property type="entry name" value="BKR_like_SDR_like"/>
    <property type="match status" value="1"/>
</dbReference>
<dbReference type="InterPro" id="IPR036291">
    <property type="entry name" value="NAD(P)-bd_dom_sf"/>
</dbReference>
<dbReference type="AlphaFoldDB" id="A0A1T2X8J3"/>
<keyword evidence="2" id="KW-0560">Oxidoreductase</keyword>
<dbReference type="PANTHER" id="PTHR42879">
    <property type="entry name" value="3-OXOACYL-(ACYL-CARRIER-PROTEIN) REDUCTASE"/>
    <property type="match status" value="1"/>
</dbReference>
<gene>
    <name evidence="3" type="ORF">BVG16_18510</name>
</gene>
<comment type="caution">
    <text evidence="3">The sequence shown here is derived from an EMBL/GenBank/DDBJ whole genome shotgun (WGS) entry which is preliminary data.</text>
</comment>
<evidence type="ECO:0000313" key="3">
    <source>
        <dbReference type="EMBL" id="OPA76201.1"/>
    </source>
</evidence>
<evidence type="ECO:0000256" key="2">
    <source>
        <dbReference type="ARBA" id="ARBA00023002"/>
    </source>
</evidence>
<dbReference type="PRINTS" id="PR00080">
    <property type="entry name" value="SDRFAMILY"/>
</dbReference>
<evidence type="ECO:0000313" key="4">
    <source>
        <dbReference type="Proteomes" id="UP000190188"/>
    </source>
</evidence>